<reference evidence="2 3" key="1">
    <citation type="journal article" date="2013" name="Genome Biol.">
        <title>The genome sequence of the most widely cultivated cacao type and its use to identify candidate genes regulating pod color.</title>
        <authorList>
            <person name="Motamayor J.C."/>
            <person name="Mockaitis K."/>
            <person name="Schmutz J."/>
            <person name="Haiminen N."/>
            <person name="Iii D.L."/>
            <person name="Cornejo O."/>
            <person name="Findley S.D."/>
            <person name="Zheng P."/>
            <person name="Utro F."/>
            <person name="Royaert S."/>
            <person name="Saski C."/>
            <person name="Jenkins J."/>
            <person name="Podicheti R."/>
            <person name="Zhao M."/>
            <person name="Scheffler B.E."/>
            <person name="Stack J.C."/>
            <person name="Feltus F.A."/>
            <person name="Mustiga G.M."/>
            <person name="Amores F."/>
            <person name="Phillips W."/>
            <person name="Marelli J.P."/>
            <person name="May G.D."/>
            <person name="Shapiro H."/>
            <person name="Ma J."/>
            <person name="Bustamante C.D."/>
            <person name="Schnell R.J."/>
            <person name="Main D."/>
            <person name="Gilbert D."/>
            <person name="Parida L."/>
            <person name="Kuhn D.N."/>
        </authorList>
    </citation>
    <scope>NUCLEOTIDE SEQUENCE [LARGE SCALE GENOMIC DNA]</scope>
    <source>
        <strain evidence="3">cv. Matina 1-6</strain>
    </source>
</reference>
<dbReference type="Gramene" id="EOY03966">
    <property type="protein sequence ID" value="EOY03966"/>
    <property type="gene ID" value="TCM_019199"/>
</dbReference>
<evidence type="ECO:0000313" key="2">
    <source>
        <dbReference type="EMBL" id="EOY03966.1"/>
    </source>
</evidence>
<keyword evidence="3" id="KW-1185">Reference proteome</keyword>
<dbReference type="AlphaFoldDB" id="A0A061EGF6"/>
<sequence>MNITYQNLVLTNLYIFHYSILLMLVKQCILSLICGILETFSPFFFIYKYDCSVIFFLKCDCFVILGLLRNKILSTMFFSSFSFYNSSQVIPVKTICLTREIASGKGLAMLGMAQVVAS</sequence>
<evidence type="ECO:0000256" key="1">
    <source>
        <dbReference type="SAM" id="Phobius"/>
    </source>
</evidence>
<keyword evidence="1" id="KW-1133">Transmembrane helix</keyword>
<name>A0A061EGF6_THECC</name>
<dbReference type="InParanoid" id="A0A061EGF6"/>
<keyword evidence="1" id="KW-0472">Membrane</keyword>
<accession>A0A061EGF6</accession>
<proteinExistence type="predicted"/>
<dbReference type="HOGENOM" id="CLU_2077358_0_0_1"/>
<gene>
    <name evidence="2" type="ORF">TCM_019199</name>
</gene>
<feature type="transmembrane region" description="Helical" evidence="1">
    <location>
        <begin position="49"/>
        <end position="68"/>
    </location>
</feature>
<keyword evidence="1" id="KW-0812">Transmembrane</keyword>
<protein>
    <submittedName>
        <fullName evidence="2">Uncharacterized protein</fullName>
    </submittedName>
</protein>
<evidence type="ECO:0000313" key="3">
    <source>
        <dbReference type="Proteomes" id="UP000026915"/>
    </source>
</evidence>
<dbReference type="Proteomes" id="UP000026915">
    <property type="component" value="Chromosome 4"/>
</dbReference>
<feature type="transmembrane region" description="Helical" evidence="1">
    <location>
        <begin position="15"/>
        <end position="37"/>
    </location>
</feature>
<dbReference type="EMBL" id="CM001882">
    <property type="protein sequence ID" value="EOY03966.1"/>
    <property type="molecule type" value="Genomic_DNA"/>
</dbReference>
<organism evidence="2 3">
    <name type="scientific">Theobroma cacao</name>
    <name type="common">Cacao</name>
    <name type="synonym">Cocoa</name>
    <dbReference type="NCBI Taxonomy" id="3641"/>
    <lineage>
        <taxon>Eukaryota</taxon>
        <taxon>Viridiplantae</taxon>
        <taxon>Streptophyta</taxon>
        <taxon>Embryophyta</taxon>
        <taxon>Tracheophyta</taxon>
        <taxon>Spermatophyta</taxon>
        <taxon>Magnoliopsida</taxon>
        <taxon>eudicotyledons</taxon>
        <taxon>Gunneridae</taxon>
        <taxon>Pentapetalae</taxon>
        <taxon>rosids</taxon>
        <taxon>malvids</taxon>
        <taxon>Malvales</taxon>
        <taxon>Malvaceae</taxon>
        <taxon>Byttnerioideae</taxon>
        <taxon>Theobroma</taxon>
    </lineage>
</organism>